<feature type="domain" description="Major facilitator superfamily (MFS) profile" evidence="9">
    <location>
        <begin position="25"/>
        <end position="470"/>
    </location>
</feature>
<gene>
    <name evidence="10" type="ORF">GCM10009727_58800</name>
</gene>
<feature type="transmembrane region" description="Helical" evidence="8">
    <location>
        <begin position="177"/>
        <end position="197"/>
    </location>
</feature>
<feature type="transmembrane region" description="Helical" evidence="8">
    <location>
        <begin position="123"/>
        <end position="143"/>
    </location>
</feature>
<dbReference type="InterPro" id="IPR036259">
    <property type="entry name" value="MFS_trans_sf"/>
</dbReference>
<proteinExistence type="predicted"/>
<feature type="transmembrane region" description="Helical" evidence="8">
    <location>
        <begin position="415"/>
        <end position="434"/>
    </location>
</feature>
<dbReference type="InterPro" id="IPR004638">
    <property type="entry name" value="EmrB-like"/>
</dbReference>
<feature type="transmembrane region" description="Helical" evidence="8">
    <location>
        <begin position="372"/>
        <end position="394"/>
    </location>
</feature>
<keyword evidence="11" id="KW-1185">Reference proteome</keyword>
<keyword evidence="2" id="KW-0813">Transport</keyword>
<name>A0ABP5LS42_9ACTN</name>
<feature type="region of interest" description="Disordered" evidence="7">
    <location>
        <begin position="470"/>
        <end position="500"/>
    </location>
</feature>
<dbReference type="Gene3D" id="1.20.1720.10">
    <property type="entry name" value="Multidrug resistance protein D"/>
    <property type="match status" value="1"/>
</dbReference>
<keyword evidence="6 8" id="KW-0472">Membrane</keyword>
<evidence type="ECO:0000256" key="5">
    <source>
        <dbReference type="ARBA" id="ARBA00022989"/>
    </source>
</evidence>
<protein>
    <submittedName>
        <fullName evidence="10">DHA2 family efflux MFS transporter permease subunit</fullName>
    </submittedName>
</protein>
<dbReference type="CDD" id="cd17321">
    <property type="entry name" value="MFS_MMR_MDR_like"/>
    <property type="match status" value="1"/>
</dbReference>
<feature type="transmembrane region" description="Helical" evidence="8">
    <location>
        <begin position="314"/>
        <end position="331"/>
    </location>
</feature>
<dbReference type="NCBIfam" id="TIGR00711">
    <property type="entry name" value="efflux_EmrB"/>
    <property type="match status" value="1"/>
</dbReference>
<dbReference type="SUPFAM" id="SSF103473">
    <property type="entry name" value="MFS general substrate transporter"/>
    <property type="match status" value="1"/>
</dbReference>
<dbReference type="PRINTS" id="PR01036">
    <property type="entry name" value="TCRTETB"/>
</dbReference>
<feature type="transmembrane region" description="Helical" evidence="8">
    <location>
        <begin position="209"/>
        <end position="229"/>
    </location>
</feature>
<evidence type="ECO:0000256" key="6">
    <source>
        <dbReference type="ARBA" id="ARBA00023136"/>
    </source>
</evidence>
<evidence type="ECO:0000313" key="11">
    <source>
        <dbReference type="Proteomes" id="UP001501020"/>
    </source>
</evidence>
<dbReference type="Gene3D" id="1.20.1250.20">
    <property type="entry name" value="MFS general substrate transporter like domains"/>
    <property type="match status" value="1"/>
</dbReference>
<keyword evidence="4 8" id="KW-0812">Transmembrane</keyword>
<accession>A0ABP5LS42</accession>
<dbReference type="InterPro" id="IPR020846">
    <property type="entry name" value="MFS_dom"/>
</dbReference>
<keyword evidence="3" id="KW-1003">Cell membrane</keyword>
<feature type="transmembrane region" description="Helical" evidence="8">
    <location>
        <begin position="67"/>
        <end position="85"/>
    </location>
</feature>
<dbReference type="Proteomes" id="UP001501020">
    <property type="component" value="Unassembled WGS sequence"/>
</dbReference>
<dbReference type="EMBL" id="BAAAMR010000060">
    <property type="protein sequence ID" value="GAA2152808.1"/>
    <property type="molecule type" value="Genomic_DNA"/>
</dbReference>
<feature type="transmembrane region" description="Helical" evidence="8">
    <location>
        <begin position="241"/>
        <end position="258"/>
    </location>
</feature>
<evidence type="ECO:0000313" key="10">
    <source>
        <dbReference type="EMBL" id="GAA2152808.1"/>
    </source>
</evidence>
<sequence>MELEDSPPTRRSGAGKSLTDPQGWTLALTVMAYSMCALDGLIVITALPDIGHDLNTSASTLQWTVNAYAITWAAGMITAAAIADLKGRRRLFSIGLAVFTASSALCAVAPNMAVLIAGRAVQGVGASIILPLSLTILVGVFPAERRGSIIGIWGGIGGLAVALGPLIGGAMTQNLNWHWVFWINVPIGLVLLALVPRRIAESHGPGRRLDLPGVLLVTVGAVVTIWSMVRGDDLGWSDPQVIGGLAVGSALIAGFVAWERVAPEPMVPLRLFRNMSFSAANTTAFLMSGALYAGSIYVSVYFQSGRATAPFASGVRFLPMMAMPFFIAPIAGSLSDKIGQRRLIVTGLLTEGAGLAWLALAATRTVPYWELVAPMLLTGVGLSMALMTTPTAALNSVPPADMGRGSGINGSLQRFGSAFGAAIATAAFAARGRLDDPSAAVSGAKAGLLVGAGFALLGALVALGIRRRAPHAPPQPTPAPPVASVLTDPKGGNEVGGARE</sequence>
<dbReference type="RefSeq" id="WP_344274143.1">
    <property type="nucleotide sequence ID" value="NZ_BAAAMR010000060.1"/>
</dbReference>
<dbReference type="Pfam" id="PF07690">
    <property type="entry name" value="MFS_1"/>
    <property type="match status" value="1"/>
</dbReference>
<feature type="transmembrane region" description="Helical" evidence="8">
    <location>
        <begin position="446"/>
        <end position="465"/>
    </location>
</feature>
<evidence type="ECO:0000259" key="9">
    <source>
        <dbReference type="PROSITE" id="PS50850"/>
    </source>
</evidence>
<evidence type="ECO:0000256" key="3">
    <source>
        <dbReference type="ARBA" id="ARBA00022475"/>
    </source>
</evidence>
<dbReference type="PANTHER" id="PTHR42718">
    <property type="entry name" value="MAJOR FACILITATOR SUPERFAMILY MULTIDRUG TRANSPORTER MFSC"/>
    <property type="match status" value="1"/>
</dbReference>
<organism evidence="10 11">
    <name type="scientific">Actinomadura napierensis</name>
    <dbReference type="NCBI Taxonomy" id="267854"/>
    <lineage>
        <taxon>Bacteria</taxon>
        <taxon>Bacillati</taxon>
        <taxon>Actinomycetota</taxon>
        <taxon>Actinomycetes</taxon>
        <taxon>Streptosporangiales</taxon>
        <taxon>Thermomonosporaceae</taxon>
        <taxon>Actinomadura</taxon>
    </lineage>
</organism>
<evidence type="ECO:0000256" key="1">
    <source>
        <dbReference type="ARBA" id="ARBA00004651"/>
    </source>
</evidence>
<keyword evidence="5 8" id="KW-1133">Transmembrane helix</keyword>
<feature type="transmembrane region" description="Helical" evidence="8">
    <location>
        <begin position="343"/>
        <end position="360"/>
    </location>
</feature>
<feature type="transmembrane region" description="Helical" evidence="8">
    <location>
        <begin position="26"/>
        <end position="47"/>
    </location>
</feature>
<evidence type="ECO:0000256" key="4">
    <source>
        <dbReference type="ARBA" id="ARBA00022692"/>
    </source>
</evidence>
<feature type="transmembrane region" description="Helical" evidence="8">
    <location>
        <begin position="279"/>
        <end position="302"/>
    </location>
</feature>
<dbReference type="PROSITE" id="PS50850">
    <property type="entry name" value="MFS"/>
    <property type="match status" value="1"/>
</dbReference>
<dbReference type="PANTHER" id="PTHR42718:SF42">
    <property type="entry name" value="EXPORT PROTEIN"/>
    <property type="match status" value="1"/>
</dbReference>
<evidence type="ECO:0000256" key="7">
    <source>
        <dbReference type="SAM" id="MobiDB-lite"/>
    </source>
</evidence>
<evidence type="ECO:0000256" key="8">
    <source>
        <dbReference type="SAM" id="Phobius"/>
    </source>
</evidence>
<feature type="transmembrane region" description="Helical" evidence="8">
    <location>
        <begin position="92"/>
        <end position="117"/>
    </location>
</feature>
<comment type="subcellular location">
    <subcellularLocation>
        <location evidence="1">Cell membrane</location>
        <topology evidence="1">Multi-pass membrane protein</topology>
    </subcellularLocation>
</comment>
<dbReference type="InterPro" id="IPR011701">
    <property type="entry name" value="MFS"/>
</dbReference>
<evidence type="ECO:0000256" key="2">
    <source>
        <dbReference type="ARBA" id="ARBA00022448"/>
    </source>
</evidence>
<feature type="transmembrane region" description="Helical" evidence="8">
    <location>
        <begin position="150"/>
        <end position="171"/>
    </location>
</feature>
<comment type="caution">
    <text evidence="10">The sequence shown here is derived from an EMBL/GenBank/DDBJ whole genome shotgun (WGS) entry which is preliminary data.</text>
</comment>
<reference evidence="11" key="1">
    <citation type="journal article" date="2019" name="Int. J. Syst. Evol. Microbiol.">
        <title>The Global Catalogue of Microorganisms (GCM) 10K type strain sequencing project: providing services to taxonomists for standard genome sequencing and annotation.</title>
        <authorList>
            <consortium name="The Broad Institute Genomics Platform"/>
            <consortium name="The Broad Institute Genome Sequencing Center for Infectious Disease"/>
            <person name="Wu L."/>
            <person name="Ma J."/>
        </authorList>
    </citation>
    <scope>NUCLEOTIDE SEQUENCE [LARGE SCALE GENOMIC DNA]</scope>
    <source>
        <strain evidence="11">JCM 13850</strain>
    </source>
</reference>
<feature type="compositionally biased region" description="Pro residues" evidence="7">
    <location>
        <begin position="471"/>
        <end position="481"/>
    </location>
</feature>